<comment type="caution">
    <text evidence="1">The sequence shown here is derived from an EMBL/GenBank/DDBJ whole genome shotgun (WGS) entry which is preliminary data.</text>
</comment>
<proteinExistence type="predicted"/>
<gene>
    <name evidence="1" type="ORF">ICC18_13565</name>
</gene>
<name>A0A926QK61_9BACL</name>
<reference evidence="1" key="1">
    <citation type="submission" date="2020-09" db="EMBL/GenBank/DDBJ databases">
        <title>Draft Genome Sequence of Paenibacillus sp. WST5.</title>
        <authorList>
            <person name="Bao Z."/>
        </authorList>
    </citation>
    <scope>NUCLEOTIDE SEQUENCE</scope>
    <source>
        <strain evidence="1">WST5</strain>
    </source>
</reference>
<keyword evidence="2" id="KW-1185">Reference proteome</keyword>
<dbReference type="Proteomes" id="UP000650466">
    <property type="component" value="Unassembled WGS sequence"/>
</dbReference>
<evidence type="ECO:0000313" key="2">
    <source>
        <dbReference type="Proteomes" id="UP000650466"/>
    </source>
</evidence>
<sequence>MIKKHTIYKKDKWNMMNVEVQGTKIVLTEISDQWGEECHTFIGRPAMMQWAKERFSKESFAGSEEDRQAIMDAFQEI</sequence>
<evidence type="ECO:0000313" key="1">
    <source>
        <dbReference type="EMBL" id="MBD0381147.1"/>
    </source>
</evidence>
<dbReference type="RefSeq" id="WP_188174949.1">
    <property type="nucleotide sequence ID" value="NZ_JACVVD010000004.1"/>
</dbReference>
<organism evidence="1 2">
    <name type="scientific">Paenibacillus sedimenti</name>
    <dbReference type="NCBI Taxonomy" id="2770274"/>
    <lineage>
        <taxon>Bacteria</taxon>
        <taxon>Bacillati</taxon>
        <taxon>Bacillota</taxon>
        <taxon>Bacilli</taxon>
        <taxon>Bacillales</taxon>
        <taxon>Paenibacillaceae</taxon>
        <taxon>Paenibacillus</taxon>
    </lineage>
</organism>
<dbReference type="AlphaFoldDB" id="A0A926QK61"/>
<protein>
    <submittedName>
        <fullName evidence="1">Uncharacterized protein</fullName>
    </submittedName>
</protein>
<accession>A0A926QK61</accession>
<dbReference type="EMBL" id="JACVVD010000004">
    <property type="protein sequence ID" value="MBD0381147.1"/>
    <property type="molecule type" value="Genomic_DNA"/>
</dbReference>